<evidence type="ECO:0000313" key="3">
    <source>
        <dbReference type="Proteomes" id="UP000315395"/>
    </source>
</evidence>
<reference evidence="2 3" key="1">
    <citation type="submission" date="2019-07" db="EMBL/GenBank/DDBJ databases">
        <title>complete genome sequencing of Ornithinimicrobium sp. H23M54.</title>
        <authorList>
            <person name="Bae J.-W."/>
            <person name="Lee S.-Y."/>
        </authorList>
    </citation>
    <scope>NUCLEOTIDE SEQUENCE [LARGE SCALE GENOMIC DNA]</scope>
    <source>
        <strain evidence="2 3">H23M54</strain>
    </source>
</reference>
<proteinExistence type="predicted"/>
<dbReference type="InterPro" id="IPR036866">
    <property type="entry name" value="RibonucZ/Hydroxyglut_hydro"/>
</dbReference>
<dbReference type="PANTHER" id="PTHR30619:SF1">
    <property type="entry name" value="RECOMBINATION PROTEIN 2"/>
    <property type="match status" value="1"/>
</dbReference>
<dbReference type="AlphaFoldDB" id="A0A516GDA5"/>
<evidence type="ECO:0000313" key="2">
    <source>
        <dbReference type="EMBL" id="QDO89499.1"/>
    </source>
</evidence>
<sequence>MATAVHYTRTQWAGGQGFFHSGDVQVGDRRVLYVYDCGALAPGQLTGRIPDSLTREIAVFRERHGDEIDLLFVSHYHADHINGLPSLLQGAHLETAVIPLVPIAERLLVFAQALATALEITDWYRDVIADPASAIRDIADGVEIIGVEPSLADPDEDPTEGQFDPPVPEDPPPGTASEDLSNDVELRPGTRSVLEGSDGHTTVPLWEWDTMATTFALRKKDAFLDALAKELGISRAALDTQLDDPTGVRDLVTQHEQELEAAYSKTYPDVNLTSLLVYSGPATEVRSRGRTHRTRPVVERGELCAWGIHPGWLGTGDQSMGVTRCQEAVKHFGARLARVGSLALPHHGSDSDCHPSLLAAFGDHRPVCSASVGTYNTYGHPGRKVLMEVSSNGNHVVVVTEREASRWTEAGVSYL</sequence>
<dbReference type="PANTHER" id="PTHR30619">
    <property type="entry name" value="DNA INTERNALIZATION/COMPETENCE PROTEIN COMEC/REC2"/>
    <property type="match status" value="1"/>
</dbReference>
<dbReference type="Proteomes" id="UP000315395">
    <property type="component" value="Chromosome"/>
</dbReference>
<organism evidence="2 3">
    <name type="scientific">Ornithinimicrobium ciconiae</name>
    <dbReference type="NCBI Taxonomy" id="2594265"/>
    <lineage>
        <taxon>Bacteria</taxon>
        <taxon>Bacillati</taxon>
        <taxon>Actinomycetota</taxon>
        <taxon>Actinomycetes</taxon>
        <taxon>Micrococcales</taxon>
        <taxon>Ornithinimicrobiaceae</taxon>
        <taxon>Ornithinimicrobium</taxon>
    </lineage>
</organism>
<gene>
    <name evidence="2" type="ORF">FNH13_15120</name>
</gene>
<dbReference type="OrthoDB" id="7177610at2"/>
<name>A0A516GDA5_9MICO</name>
<keyword evidence="3" id="KW-1185">Reference proteome</keyword>
<dbReference type="KEGG" id="orz:FNH13_15120"/>
<feature type="region of interest" description="Disordered" evidence="1">
    <location>
        <begin position="149"/>
        <end position="182"/>
    </location>
</feature>
<dbReference type="InterPro" id="IPR052159">
    <property type="entry name" value="Competence_DNA_uptake"/>
</dbReference>
<accession>A0A516GDA5</accession>
<dbReference type="EMBL" id="CP041616">
    <property type="protein sequence ID" value="QDO89499.1"/>
    <property type="molecule type" value="Genomic_DNA"/>
</dbReference>
<keyword evidence="2" id="KW-0378">Hydrolase</keyword>
<feature type="compositionally biased region" description="Pro residues" evidence="1">
    <location>
        <begin position="165"/>
        <end position="174"/>
    </location>
</feature>
<dbReference type="Gene3D" id="3.60.15.10">
    <property type="entry name" value="Ribonuclease Z/Hydroxyacylglutathione hydrolase-like"/>
    <property type="match status" value="2"/>
</dbReference>
<protein>
    <submittedName>
        <fullName evidence="2">MBL fold metallo-hydrolase</fullName>
    </submittedName>
</protein>
<dbReference type="RefSeq" id="WP_143784185.1">
    <property type="nucleotide sequence ID" value="NZ_CP041616.1"/>
</dbReference>
<dbReference type="GO" id="GO:0016787">
    <property type="term" value="F:hydrolase activity"/>
    <property type="evidence" value="ECO:0007669"/>
    <property type="project" value="UniProtKB-KW"/>
</dbReference>
<dbReference type="SUPFAM" id="SSF56281">
    <property type="entry name" value="Metallo-hydrolase/oxidoreductase"/>
    <property type="match status" value="1"/>
</dbReference>
<evidence type="ECO:0000256" key="1">
    <source>
        <dbReference type="SAM" id="MobiDB-lite"/>
    </source>
</evidence>